<dbReference type="RefSeq" id="WP_281447029.1">
    <property type="nucleotide sequence ID" value="NZ_JASBAO010000001.1"/>
</dbReference>
<sequence>MNSFSSPMLDQSIFDNANESLVLGDFEQAKHILSPYRHLRQNYQIMILLGIAMAGCHTPKEAAKYLCQAQQLIEKPSTHCCCELEPYLGRHYLHHLIFPVVDEAITLTPNDILLHVAKINILKHSGQFSLAVAHLKKTICAFPQHTNSLLNNLATLLYETGKYRSAYTLYKTLEDRNPNSFAVIANLAAYYNAINDVEQAFLYYRKAIFINPTLPALRLNYSLCLLKAQQYHQGWIEHEWRLKTPNHSSLPEATLMPSLTHDLDIKGKRILITQEEGLGDTLMYLRFVPELIKRGATVELWVSAVMEGLCRRLEGNPNVKVGGTTPPPFDWHCPFISLPRVLGAVPGKDGAAIPYLRAEPRKIAEWKDKLPKTNCLKIGIAWGGDPHPEDIAANSTDRKRSIPLYKLVPLLQSIKNAQFISLQMGAYAPQIHDLPASIHLFNPMDTVHDMDDTAGIIMNLDVILTVDTSVVHLAGALGKPVILMDRYDNCWRWISGQEYSPWYPNVRIIRQTRPKIWGDVIEKATSILQEMATKHQHKN</sequence>
<comment type="caution">
    <text evidence="4">The sequence shown here is derived from an EMBL/GenBank/DDBJ whole genome shotgun (WGS) entry which is preliminary data.</text>
</comment>
<protein>
    <submittedName>
        <fullName evidence="4">Tetratricopeptide repeat-containing glycosyltransferase family protein</fullName>
    </submittedName>
</protein>
<evidence type="ECO:0000256" key="2">
    <source>
        <dbReference type="ARBA" id="ARBA00022803"/>
    </source>
</evidence>
<keyword evidence="5" id="KW-1185">Reference proteome</keyword>
<dbReference type="Gene3D" id="1.25.40.10">
    <property type="entry name" value="Tetratricopeptide repeat domain"/>
    <property type="match status" value="1"/>
</dbReference>
<feature type="repeat" description="TPR" evidence="3">
    <location>
        <begin position="181"/>
        <end position="214"/>
    </location>
</feature>
<accession>A0ABT6PYB0</accession>
<dbReference type="InterPro" id="IPR011990">
    <property type="entry name" value="TPR-like_helical_dom_sf"/>
</dbReference>
<dbReference type="SUPFAM" id="SSF53756">
    <property type="entry name" value="UDP-Glycosyltransferase/glycogen phosphorylase"/>
    <property type="match status" value="1"/>
</dbReference>
<dbReference type="InterPro" id="IPR050498">
    <property type="entry name" value="Ycf3"/>
</dbReference>
<evidence type="ECO:0000313" key="4">
    <source>
        <dbReference type="EMBL" id="MDI2089857.1"/>
    </source>
</evidence>
<proteinExistence type="predicted"/>
<organism evidence="4 5">
    <name type="scientific">Commensalibacter oyaizuii</name>
    <dbReference type="NCBI Taxonomy" id="3043873"/>
    <lineage>
        <taxon>Bacteria</taxon>
        <taxon>Pseudomonadati</taxon>
        <taxon>Pseudomonadota</taxon>
        <taxon>Alphaproteobacteria</taxon>
        <taxon>Acetobacterales</taxon>
        <taxon>Acetobacteraceae</taxon>
    </lineage>
</organism>
<keyword evidence="2 3" id="KW-0802">TPR repeat</keyword>
<dbReference type="SUPFAM" id="SSF48452">
    <property type="entry name" value="TPR-like"/>
    <property type="match status" value="1"/>
</dbReference>
<gene>
    <name evidence="4" type="ORF">QJV27_00445</name>
</gene>
<evidence type="ECO:0000313" key="5">
    <source>
        <dbReference type="Proteomes" id="UP001431634"/>
    </source>
</evidence>
<dbReference type="Gene3D" id="3.40.50.2000">
    <property type="entry name" value="Glycogen Phosphorylase B"/>
    <property type="match status" value="1"/>
</dbReference>
<dbReference type="EMBL" id="JASBAO010000001">
    <property type="protein sequence ID" value="MDI2089857.1"/>
    <property type="molecule type" value="Genomic_DNA"/>
</dbReference>
<evidence type="ECO:0000256" key="3">
    <source>
        <dbReference type="PROSITE-ProRule" id="PRU00339"/>
    </source>
</evidence>
<dbReference type="PROSITE" id="PS50005">
    <property type="entry name" value="TPR"/>
    <property type="match status" value="1"/>
</dbReference>
<dbReference type="Proteomes" id="UP001431634">
    <property type="component" value="Unassembled WGS sequence"/>
</dbReference>
<dbReference type="PANTHER" id="PTHR44858">
    <property type="entry name" value="TETRATRICOPEPTIDE REPEAT PROTEIN 6"/>
    <property type="match status" value="1"/>
</dbReference>
<evidence type="ECO:0000256" key="1">
    <source>
        <dbReference type="ARBA" id="ARBA00022737"/>
    </source>
</evidence>
<keyword evidence="1" id="KW-0677">Repeat</keyword>
<dbReference type="SMART" id="SM00028">
    <property type="entry name" value="TPR"/>
    <property type="match status" value="3"/>
</dbReference>
<name>A0ABT6PYB0_9PROT</name>
<dbReference type="InterPro" id="IPR019734">
    <property type="entry name" value="TPR_rpt"/>
</dbReference>
<reference evidence="4" key="1">
    <citation type="submission" date="2023-05" db="EMBL/GenBank/DDBJ databases">
        <title>Whole genome sequence of Commensalibacter sp.</title>
        <authorList>
            <person name="Charoenyingcharoen P."/>
            <person name="Yukphan P."/>
        </authorList>
    </citation>
    <scope>NUCLEOTIDE SEQUENCE</scope>
    <source>
        <strain evidence="4">TBRC 16381</strain>
    </source>
</reference>
<dbReference type="PANTHER" id="PTHR44858:SF1">
    <property type="entry name" value="UDP-N-ACETYLGLUCOSAMINE--PEPTIDE N-ACETYLGLUCOSAMINYLTRANSFERASE SPINDLY-RELATED"/>
    <property type="match status" value="1"/>
</dbReference>